<dbReference type="InParanoid" id="A0A1Y2LSS2"/>
<evidence type="ECO:0000256" key="6">
    <source>
        <dbReference type="ARBA" id="ARBA00022968"/>
    </source>
</evidence>
<dbReference type="Pfam" id="PF11051">
    <property type="entry name" value="Mannosyl_trans3"/>
    <property type="match status" value="1"/>
</dbReference>
<dbReference type="GO" id="GO:0046354">
    <property type="term" value="P:mannan biosynthetic process"/>
    <property type="evidence" value="ECO:0007669"/>
    <property type="project" value="TreeGrafter"/>
</dbReference>
<keyword evidence="4" id="KW-0808">Transferase</keyword>
<feature type="region of interest" description="Disordered" evidence="10">
    <location>
        <begin position="40"/>
        <end position="65"/>
    </location>
</feature>
<keyword evidence="13" id="KW-1185">Reference proteome</keyword>
<dbReference type="FunCoup" id="A0A1Y2LSS2">
    <property type="interactions" value="70"/>
</dbReference>
<organism evidence="12 13">
    <name type="scientific">Epicoccum nigrum</name>
    <name type="common">Soil fungus</name>
    <name type="synonym">Epicoccum purpurascens</name>
    <dbReference type="NCBI Taxonomy" id="105696"/>
    <lineage>
        <taxon>Eukaryota</taxon>
        <taxon>Fungi</taxon>
        <taxon>Dikarya</taxon>
        <taxon>Ascomycota</taxon>
        <taxon>Pezizomycotina</taxon>
        <taxon>Dothideomycetes</taxon>
        <taxon>Pleosporomycetidae</taxon>
        <taxon>Pleosporales</taxon>
        <taxon>Pleosporineae</taxon>
        <taxon>Didymellaceae</taxon>
        <taxon>Epicoccum</taxon>
    </lineage>
</organism>
<gene>
    <name evidence="12" type="ORF">B5807_08811</name>
</gene>
<feature type="transmembrane region" description="Helical" evidence="11">
    <location>
        <begin position="12"/>
        <end position="32"/>
    </location>
</feature>
<keyword evidence="8" id="KW-0333">Golgi apparatus</keyword>
<comment type="pathway">
    <text evidence="2">Protein modification; protein glycosylation.</text>
</comment>
<dbReference type="STRING" id="105696.A0A1Y2LSS2"/>
<keyword evidence="5 11" id="KW-0812">Transmembrane</keyword>
<dbReference type="OMA" id="SKNMVTW"/>
<keyword evidence="9 11" id="KW-0472">Membrane</keyword>
<evidence type="ECO:0000256" key="1">
    <source>
        <dbReference type="ARBA" id="ARBA00004323"/>
    </source>
</evidence>
<keyword evidence="6" id="KW-0735">Signal-anchor</keyword>
<comment type="similarity">
    <text evidence="3">Belongs to the MNN1/MNT family.</text>
</comment>
<protein>
    <recommendedName>
        <fullName evidence="14">Alpha-1,2-mannosyltransferase</fullName>
    </recommendedName>
</protein>
<evidence type="ECO:0000256" key="8">
    <source>
        <dbReference type="ARBA" id="ARBA00023034"/>
    </source>
</evidence>
<dbReference type="PANTHER" id="PTHR31646:SF1">
    <property type="entry name" value="ALPHA-1,2-MANNOSYLTRANSFERASE MNN2"/>
    <property type="match status" value="1"/>
</dbReference>
<dbReference type="Proteomes" id="UP000193240">
    <property type="component" value="Unassembled WGS sequence"/>
</dbReference>
<evidence type="ECO:0000256" key="11">
    <source>
        <dbReference type="SAM" id="Phobius"/>
    </source>
</evidence>
<dbReference type="AlphaFoldDB" id="A0A1Y2LSS2"/>
<evidence type="ECO:0000313" key="12">
    <source>
        <dbReference type="EMBL" id="OSS46913.1"/>
    </source>
</evidence>
<evidence type="ECO:0000256" key="3">
    <source>
        <dbReference type="ARBA" id="ARBA00009105"/>
    </source>
</evidence>
<evidence type="ECO:0000256" key="5">
    <source>
        <dbReference type="ARBA" id="ARBA00022692"/>
    </source>
</evidence>
<sequence>MRSLNASLLLRVLFLPVLFIIYCTFLQLRVHISNVAIHSRPPSQNNTITHPPLSTEPATSSSKNLTEIKSTFSSEVKDFWRDLATALEEARPACDPIRVETGHPSSKETTFEPLDIAKRPPSRLVNFTDAQELILFKSHYHMRTASQRLAPNLPFSKGTTGIVTTANAKYIPIFLVSLRMLRRTGCTLPVEVFIDDWTKYDPLICETLLPSLNAACIVLSDIYATAPNAAPPTSYQFKLLAMLFSSFQHLLFLDSDAFPAHDPSPLFETAPYTTHGLVLWPDLFGLTVSEHYYHIAGVAYESPSARQSTESGVVLLDKEKHRASFVMMMYYNYYGPGFYYPLLCQGSHGAGDKETFAAAAASVAAPWYQVKSGVAGLGFFDEGAYRLSGLAQMDPRADAAYLPPTRWHMHAADLWEASDTARGSQLPPKPKPLFVHQNMHKLDPARILTMDGSTAMMKNGSHTRMWGPVRNNIDVFGYDIERRVWEVIIEEGCRLDAASRVCSDLRAHFVEVFGALKSLDPGV</sequence>
<dbReference type="InterPro" id="IPR022751">
    <property type="entry name" value="Alpha_mannosyltransferase"/>
</dbReference>
<dbReference type="Gene3D" id="3.90.550.10">
    <property type="entry name" value="Spore Coat Polysaccharide Biosynthesis Protein SpsA, Chain A"/>
    <property type="match status" value="1"/>
</dbReference>
<feature type="compositionally biased region" description="Polar residues" evidence="10">
    <location>
        <begin position="56"/>
        <end position="65"/>
    </location>
</feature>
<dbReference type="PANTHER" id="PTHR31646">
    <property type="entry name" value="ALPHA-1,2-MANNOSYLTRANSFERASE MNN2"/>
    <property type="match status" value="1"/>
</dbReference>
<comment type="subcellular location">
    <subcellularLocation>
        <location evidence="1">Golgi apparatus membrane</location>
        <topology evidence="1">Single-pass type II membrane protein</topology>
    </subcellularLocation>
</comment>
<evidence type="ECO:0000256" key="10">
    <source>
        <dbReference type="SAM" id="MobiDB-lite"/>
    </source>
</evidence>
<evidence type="ECO:0008006" key="14">
    <source>
        <dbReference type="Google" id="ProtNLM"/>
    </source>
</evidence>
<reference evidence="12 13" key="1">
    <citation type="journal article" date="2017" name="Genome Announc.">
        <title>Genome sequence of the saprophytic ascomycete Epicoccum nigrum ICMP 19927 strain isolated from New Zealand.</title>
        <authorList>
            <person name="Fokin M."/>
            <person name="Fleetwood D."/>
            <person name="Weir B.S."/>
            <person name="Villas-Boas S.G."/>
        </authorList>
    </citation>
    <scope>NUCLEOTIDE SEQUENCE [LARGE SCALE GENOMIC DNA]</scope>
    <source>
        <strain evidence="12 13">ICMP 19927</strain>
    </source>
</reference>
<dbReference type="SUPFAM" id="SSF53448">
    <property type="entry name" value="Nucleotide-diphospho-sugar transferases"/>
    <property type="match status" value="1"/>
</dbReference>
<evidence type="ECO:0000256" key="9">
    <source>
        <dbReference type="ARBA" id="ARBA00023136"/>
    </source>
</evidence>
<proteinExistence type="inferred from homology"/>
<evidence type="ECO:0000256" key="7">
    <source>
        <dbReference type="ARBA" id="ARBA00022989"/>
    </source>
</evidence>
<evidence type="ECO:0000313" key="13">
    <source>
        <dbReference type="Proteomes" id="UP000193240"/>
    </source>
</evidence>
<dbReference type="GO" id="GO:0000139">
    <property type="term" value="C:Golgi membrane"/>
    <property type="evidence" value="ECO:0007669"/>
    <property type="project" value="UniProtKB-SubCell"/>
</dbReference>
<evidence type="ECO:0000256" key="4">
    <source>
        <dbReference type="ARBA" id="ARBA00022679"/>
    </source>
</evidence>
<dbReference type="GO" id="GO:0000026">
    <property type="term" value="F:alpha-1,2-mannosyltransferase activity"/>
    <property type="evidence" value="ECO:0007669"/>
    <property type="project" value="TreeGrafter"/>
</dbReference>
<accession>A0A1Y2LSS2</accession>
<name>A0A1Y2LSS2_EPING</name>
<dbReference type="EMBL" id="KZ107850">
    <property type="protein sequence ID" value="OSS46913.1"/>
    <property type="molecule type" value="Genomic_DNA"/>
</dbReference>
<keyword evidence="7 11" id="KW-1133">Transmembrane helix</keyword>
<evidence type="ECO:0000256" key="2">
    <source>
        <dbReference type="ARBA" id="ARBA00004922"/>
    </source>
</evidence>
<dbReference type="InterPro" id="IPR029044">
    <property type="entry name" value="Nucleotide-diphossugar_trans"/>
</dbReference>